<organism evidence="2 3">
    <name type="scientific">Psychroflexus salarius</name>
    <dbReference type="NCBI Taxonomy" id="1155689"/>
    <lineage>
        <taxon>Bacteria</taxon>
        <taxon>Pseudomonadati</taxon>
        <taxon>Bacteroidota</taxon>
        <taxon>Flavobacteriia</taxon>
        <taxon>Flavobacteriales</taxon>
        <taxon>Flavobacteriaceae</taxon>
        <taxon>Psychroflexus</taxon>
    </lineage>
</organism>
<proteinExistence type="predicted"/>
<protein>
    <submittedName>
        <fullName evidence="2">Uncharacterized protein</fullName>
    </submittedName>
</protein>
<feature type="transmembrane region" description="Helical" evidence="1">
    <location>
        <begin position="7"/>
        <end position="25"/>
    </location>
</feature>
<keyword evidence="1" id="KW-0812">Transmembrane</keyword>
<dbReference type="STRING" id="1155689.SAMN05444278_103204"/>
<dbReference type="OrthoDB" id="1367298at2"/>
<dbReference type="AlphaFoldDB" id="A0A1M4V1T3"/>
<keyword evidence="1" id="KW-1133">Transmembrane helix</keyword>
<keyword evidence="1" id="KW-0472">Membrane</keyword>
<evidence type="ECO:0000256" key="1">
    <source>
        <dbReference type="SAM" id="Phobius"/>
    </source>
</evidence>
<evidence type="ECO:0000313" key="3">
    <source>
        <dbReference type="Proteomes" id="UP000184462"/>
    </source>
</evidence>
<gene>
    <name evidence="2" type="ORF">SAMN05444278_103204</name>
</gene>
<accession>A0A1M4V1T3</accession>
<sequence>MKSKGIFLLALSTLILITVTIFASMNLAFSWVFYLTLIGQVVLIFAVYHVLTDNYTTEKVFNDWYEDRPDLSK</sequence>
<name>A0A1M4V1T3_9FLAO</name>
<reference evidence="2 3" key="1">
    <citation type="submission" date="2016-11" db="EMBL/GenBank/DDBJ databases">
        <authorList>
            <person name="Jaros S."/>
            <person name="Januszkiewicz K."/>
            <person name="Wedrychowicz H."/>
        </authorList>
    </citation>
    <scope>NUCLEOTIDE SEQUENCE [LARGE SCALE GENOMIC DNA]</scope>
    <source>
        <strain evidence="2 3">DSM 25661</strain>
    </source>
</reference>
<evidence type="ECO:0000313" key="2">
    <source>
        <dbReference type="EMBL" id="SHE62915.1"/>
    </source>
</evidence>
<dbReference type="RefSeq" id="WP_073192651.1">
    <property type="nucleotide sequence ID" value="NZ_FQTW01000003.1"/>
</dbReference>
<keyword evidence="3" id="KW-1185">Reference proteome</keyword>
<feature type="transmembrane region" description="Helical" evidence="1">
    <location>
        <begin position="31"/>
        <end position="51"/>
    </location>
</feature>
<dbReference type="Proteomes" id="UP000184462">
    <property type="component" value="Unassembled WGS sequence"/>
</dbReference>
<dbReference type="EMBL" id="FQTW01000003">
    <property type="protein sequence ID" value="SHE62915.1"/>
    <property type="molecule type" value="Genomic_DNA"/>
</dbReference>